<comment type="caution">
    <text evidence="4">The sequence shown here is derived from an EMBL/GenBank/DDBJ whole genome shotgun (WGS) entry which is preliminary data.</text>
</comment>
<feature type="chain" id="PRO_5031000591" description="AMIN-like domain-containing protein" evidence="2">
    <location>
        <begin position="29"/>
        <end position="232"/>
    </location>
</feature>
<feature type="compositionally biased region" description="Low complexity" evidence="1">
    <location>
        <begin position="27"/>
        <end position="83"/>
    </location>
</feature>
<evidence type="ECO:0000313" key="5">
    <source>
        <dbReference type="Proteomes" id="UP000555564"/>
    </source>
</evidence>
<dbReference type="PROSITE" id="PS51257">
    <property type="entry name" value="PROKAR_LIPOPROTEIN"/>
    <property type="match status" value="1"/>
</dbReference>
<feature type="region of interest" description="Disordered" evidence="1">
    <location>
        <begin position="23"/>
        <end position="96"/>
    </location>
</feature>
<dbReference type="RefSeq" id="WP_184979085.1">
    <property type="nucleotide sequence ID" value="NZ_BAAALO010000050.1"/>
</dbReference>
<feature type="domain" description="AMIN-like" evidence="3">
    <location>
        <begin position="103"/>
        <end position="229"/>
    </location>
</feature>
<evidence type="ECO:0000313" key="4">
    <source>
        <dbReference type="EMBL" id="MBB6471945.1"/>
    </source>
</evidence>
<evidence type="ECO:0000256" key="1">
    <source>
        <dbReference type="SAM" id="MobiDB-lite"/>
    </source>
</evidence>
<feature type="signal peptide" evidence="2">
    <location>
        <begin position="1"/>
        <end position="28"/>
    </location>
</feature>
<evidence type="ECO:0000259" key="3">
    <source>
        <dbReference type="Pfam" id="PF24837"/>
    </source>
</evidence>
<reference evidence="4 5" key="1">
    <citation type="submission" date="2020-08" db="EMBL/GenBank/DDBJ databases">
        <title>Sequencing the genomes of 1000 actinobacteria strains.</title>
        <authorList>
            <person name="Klenk H.-P."/>
        </authorList>
    </citation>
    <scope>NUCLEOTIDE SEQUENCE [LARGE SCALE GENOMIC DNA]</scope>
    <source>
        <strain evidence="4 5">DSM 44936</strain>
    </source>
</reference>
<sequence>MRRLAVAAALVPLAFAAACGGTPGSPPAATATVAPTPQTPNPSAEPTTGPTAEPTAAPTVSASTIPAPASPTTTVPAPSSTGPGAPTSTEQVKVTRTPERPPLVTGIRTAAHADKGFDRVVVDLRGARTGYTVGYVRQVVQDGSGDVVPMKGDAFLQITLTPAQAHSESGKPTLGRTPVLNAELVNVRGVLPVGDFEGVVTVAIGLRHRAGFRVFEQRDPARLVVDIAHRRA</sequence>
<proteinExistence type="predicted"/>
<accession>A0A7X0IB40</accession>
<name>A0A7X0IB40_9ACTN</name>
<evidence type="ECO:0000256" key="2">
    <source>
        <dbReference type="SAM" id="SignalP"/>
    </source>
</evidence>
<gene>
    <name evidence="4" type="ORF">BJ992_001376</name>
</gene>
<dbReference type="Pfam" id="PF24837">
    <property type="entry name" value="AMIN-like"/>
    <property type="match status" value="1"/>
</dbReference>
<dbReference type="InterPro" id="IPR056303">
    <property type="entry name" value="AMIN-like"/>
</dbReference>
<keyword evidence="5" id="KW-1185">Reference proteome</keyword>
<keyword evidence="2" id="KW-0732">Signal</keyword>
<dbReference type="AlphaFoldDB" id="A0A7X0IB40"/>
<protein>
    <recommendedName>
        <fullName evidence="3">AMIN-like domain-containing protein</fullName>
    </recommendedName>
</protein>
<dbReference type="EMBL" id="JACHIU010000001">
    <property type="protein sequence ID" value="MBB6471945.1"/>
    <property type="molecule type" value="Genomic_DNA"/>
</dbReference>
<organism evidence="4 5">
    <name type="scientific">Sphaerisporangium rubeum</name>
    <dbReference type="NCBI Taxonomy" id="321317"/>
    <lineage>
        <taxon>Bacteria</taxon>
        <taxon>Bacillati</taxon>
        <taxon>Actinomycetota</taxon>
        <taxon>Actinomycetes</taxon>
        <taxon>Streptosporangiales</taxon>
        <taxon>Streptosporangiaceae</taxon>
        <taxon>Sphaerisporangium</taxon>
    </lineage>
</organism>
<dbReference type="Proteomes" id="UP000555564">
    <property type="component" value="Unassembled WGS sequence"/>
</dbReference>